<dbReference type="InterPro" id="IPR002110">
    <property type="entry name" value="Ankyrin_rpt"/>
</dbReference>
<proteinExistence type="predicted"/>
<dbReference type="EMBL" id="JAGMUV010000014">
    <property type="protein sequence ID" value="KAH7134390.1"/>
    <property type="molecule type" value="Genomic_DNA"/>
</dbReference>
<reference evidence="1" key="1">
    <citation type="journal article" date="2021" name="Nat. Commun.">
        <title>Genetic determinants of endophytism in the Arabidopsis root mycobiome.</title>
        <authorList>
            <person name="Mesny F."/>
            <person name="Miyauchi S."/>
            <person name="Thiergart T."/>
            <person name="Pickel B."/>
            <person name="Atanasova L."/>
            <person name="Karlsson M."/>
            <person name="Huettel B."/>
            <person name="Barry K.W."/>
            <person name="Haridas S."/>
            <person name="Chen C."/>
            <person name="Bauer D."/>
            <person name="Andreopoulos W."/>
            <person name="Pangilinan J."/>
            <person name="LaButti K."/>
            <person name="Riley R."/>
            <person name="Lipzen A."/>
            <person name="Clum A."/>
            <person name="Drula E."/>
            <person name="Henrissat B."/>
            <person name="Kohler A."/>
            <person name="Grigoriev I.V."/>
            <person name="Martin F.M."/>
            <person name="Hacquard S."/>
        </authorList>
    </citation>
    <scope>NUCLEOTIDE SEQUENCE</scope>
    <source>
        <strain evidence="1">MPI-CAGE-AT-0147</strain>
    </source>
</reference>
<comment type="caution">
    <text evidence="1">The sequence shown here is derived from an EMBL/GenBank/DDBJ whole genome shotgun (WGS) entry which is preliminary data.</text>
</comment>
<accession>A0A9P9IXB2</accession>
<protein>
    <submittedName>
        <fullName evidence="1">Uncharacterized protein</fullName>
    </submittedName>
</protein>
<dbReference type="Gene3D" id="1.25.40.20">
    <property type="entry name" value="Ankyrin repeat-containing domain"/>
    <property type="match status" value="1"/>
</dbReference>
<dbReference type="Proteomes" id="UP000738349">
    <property type="component" value="Unassembled WGS sequence"/>
</dbReference>
<dbReference type="InterPro" id="IPR036770">
    <property type="entry name" value="Ankyrin_rpt-contain_sf"/>
</dbReference>
<name>A0A9P9IXB2_9HYPO</name>
<keyword evidence="2" id="KW-1185">Reference proteome</keyword>
<dbReference type="OrthoDB" id="341259at2759"/>
<organism evidence="1 2">
    <name type="scientific">Dactylonectria macrodidyma</name>
    <dbReference type="NCBI Taxonomy" id="307937"/>
    <lineage>
        <taxon>Eukaryota</taxon>
        <taxon>Fungi</taxon>
        <taxon>Dikarya</taxon>
        <taxon>Ascomycota</taxon>
        <taxon>Pezizomycotina</taxon>
        <taxon>Sordariomycetes</taxon>
        <taxon>Hypocreomycetidae</taxon>
        <taxon>Hypocreales</taxon>
        <taxon>Nectriaceae</taxon>
        <taxon>Dactylonectria</taxon>
    </lineage>
</organism>
<evidence type="ECO:0000313" key="1">
    <source>
        <dbReference type="EMBL" id="KAH7134390.1"/>
    </source>
</evidence>
<sequence length="300" mass="33152">MPQSTPSMRAQIRAAQSAPEFSFHASIRESNLAKLRQLIDSLNPADLRQHLDADDGLWGKPIHAAVICNDSAAVAMLLGASASPVSVRSDSDDAPTPLAIAARQGNQALLQQLWQHADPDLHASNYRGLQSYLISAALHGQAAIVSELLGWWDGWRKKAQDQALSSGIMMWHLYVVEVLVSKLSFNQQTLDRMLYLAADFKSPRRYERTVDYQGITVKMCSLLLCHSQSRDPAAPGELCRSWLTRPPHIRVSPASTQVLAWAKTKNQFMLARIAALDWLLRRVAVVASLESSSSTRLSFS</sequence>
<dbReference type="SUPFAM" id="SSF48403">
    <property type="entry name" value="Ankyrin repeat"/>
    <property type="match status" value="1"/>
</dbReference>
<dbReference type="AlphaFoldDB" id="A0A9P9IXB2"/>
<gene>
    <name evidence="1" type="ORF">EDB81DRAFT_98677</name>
</gene>
<dbReference type="Pfam" id="PF12796">
    <property type="entry name" value="Ank_2"/>
    <property type="match status" value="1"/>
</dbReference>
<evidence type="ECO:0000313" key="2">
    <source>
        <dbReference type="Proteomes" id="UP000738349"/>
    </source>
</evidence>